<dbReference type="RefSeq" id="WP_311547213.1">
    <property type="nucleotide sequence ID" value="NZ_JAVREK010000028.1"/>
</dbReference>
<evidence type="ECO:0000313" key="3">
    <source>
        <dbReference type="Proteomes" id="UP001183226"/>
    </source>
</evidence>
<feature type="region of interest" description="Disordered" evidence="1">
    <location>
        <begin position="107"/>
        <end position="135"/>
    </location>
</feature>
<evidence type="ECO:0000256" key="1">
    <source>
        <dbReference type="SAM" id="MobiDB-lite"/>
    </source>
</evidence>
<feature type="compositionally biased region" description="Gly residues" evidence="1">
    <location>
        <begin position="123"/>
        <end position="135"/>
    </location>
</feature>
<sequence>MNAPNPYSSDSTDSSDLFSAIPEEVARKGNELYWPADAIDELITRYETFRGQLDPLWGTDEFSQKMEKNVTPMEGDMMYYLRTLSEGVRTCADYTLETARSFQVVDESANETGKDLKSSIGDRTGGGGGGTGGRR</sequence>
<keyword evidence="3" id="KW-1185">Reference proteome</keyword>
<organism evidence="2 3">
    <name type="scientific">Streptomonospora wellingtoniae</name>
    <dbReference type="NCBI Taxonomy" id="3075544"/>
    <lineage>
        <taxon>Bacteria</taxon>
        <taxon>Bacillati</taxon>
        <taxon>Actinomycetota</taxon>
        <taxon>Actinomycetes</taxon>
        <taxon>Streptosporangiales</taxon>
        <taxon>Nocardiopsidaceae</taxon>
        <taxon>Streptomonospora</taxon>
    </lineage>
</organism>
<name>A0ABU2KZH2_9ACTN</name>
<accession>A0ABU2KZH2</accession>
<proteinExistence type="predicted"/>
<reference evidence="3" key="1">
    <citation type="submission" date="2023-07" db="EMBL/GenBank/DDBJ databases">
        <title>30 novel species of actinomycetes from the DSMZ collection.</title>
        <authorList>
            <person name="Nouioui I."/>
        </authorList>
    </citation>
    <scope>NUCLEOTIDE SEQUENCE [LARGE SCALE GENOMIC DNA]</scope>
    <source>
        <strain evidence="3">DSM 45055</strain>
    </source>
</reference>
<protein>
    <submittedName>
        <fullName evidence="2">Uncharacterized protein</fullName>
    </submittedName>
</protein>
<comment type="caution">
    <text evidence="2">The sequence shown here is derived from an EMBL/GenBank/DDBJ whole genome shotgun (WGS) entry which is preliminary data.</text>
</comment>
<evidence type="ECO:0000313" key="2">
    <source>
        <dbReference type="EMBL" id="MDT0304709.1"/>
    </source>
</evidence>
<gene>
    <name evidence="2" type="ORF">RM446_21525</name>
</gene>
<dbReference type="EMBL" id="JAVREK010000028">
    <property type="protein sequence ID" value="MDT0304709.1"/>
    <property type="molecule type" value="Genomic_DNA"/>
</dbReference>
<dbReference type="Proteomes" id="UP001183226">
    <property type="component" value="Unassembled WGS sequence"/>
</dbReference>